<dbReference type="InterPro" id="IPR023614">
    <property type="entry name" value="Porin_dom_sf"/>
</dbReference>
<dbReference type="Proteomes" id="UP000539175">
    <property type="component" value="Unassembled WGS sequence"/>
</dbReference>
<dbReference type="EMBL" id="JACIIZ010000013">
    <property type="protein sequence ID" value="MBB6253685.1"/>
    <property type="molecule type" value="Genomic_DNA"/>
</dbReference>
<comment type="caution">
    <text evidence="1">The sequence shown here is derived from an EMBL/GenBank/DDBJ whole genome shotgun (WGS) entry which is preliminary data.</text>
</comment>
<dbReference type="SUPFAM" id="SSF56935">
    <property type="entry name" value="Porins"/>
    <property type="match status" value="1"/>
</dbReference>
<gene>
    <name evidence="1" type="ORF">FHS74_004261</name>
</gene>
<accession>A0A7X0B109</accession>
<dbReference type="AlphaFoldDB" id="A0A7X0B109"/>
<keyword evidence="2" id="KW-1185">Reference proteome</keyword>
<reference evidence="1 2" key="1">
    <citation type="submission" date="2020-08" db="EMBL/GenBank/DDBJ databases">
        <title>Genomic Encyclopedia of Type Strains, Phase IV (KMG-IV): sequencing the most valuable type-strain genomes for metagenomic binning, comparative biology and taxonomic classification.</title>
        <authorList>
            <person name="Goeker M."/>
        </authorList>
    </citation>
    <scope>NUCLEOTIDE SEQUENCE [LARGE SCALE GENOMIC DNA]</scope>
    <source>
        <strain evidence="1 2">DSM 22198</strain>
    </source>
</reference>
<dbReference type="RefSeq" id="WP_211106459.1">
    <property type="nucleotide sequence ID" value="NZ_JACIIZ010000013.1"/>
</dbReference>
<evidence type="ECO:0000313" key="2">
    <source>
        <dbReference type="Proteomes" id="UP000539175"/>
    </source>
</evidence>
<sequence>MAKLLAKGILSQQEYDQLKQRKAVETPPPPSPAATAAASAAAVAATPAPDPFAVRMTEKGIGMKVGPVDVTLSGEINGFYVHDSPDSVAPNHVVAGGLAAVGSSDNSSIRNGLLPGNFAIEFKTQQEGFDIVAHFGMYPGLNSVSGSGGANSAGASRALATSGLDFRQQYLTVGTPAMGTVKVGRDIGLFGQQAILDDFTLFGVGSTGGNVAPSNTSLGRIGLGYVYTDFMPQITYTTPKFGGLTGSVGIFQPLDAFNFSGLSGTLSAHDEPQIQAGLNYELPADASSLVKAQLWTNVVTQSLKSVSASEALAQGHSVRGTGWDFGAKVDIADAQLVAYGYTGDGLGTTGLFFDSVSTAGKARSSDGYYFQGSYTFFKRFTLSGSYGLSRLGLASGEVNPLLVKTNESWAAGCKYKLTSWVNLICEYAHTTATAHGGNKAQEDTIAAGAIAFF</sequence>
<evidence type="ECO:0000313" key="1">
    <source>
        <dbReference type="EMBL" id="MBB6253685.1"/>
    </source>
</evidence>
<organism evidence="1 2">
    <name type="scientific">Nitrospirillum iridis</name>
    <dbReference type="NCBI Taxonomy" id="765888"/>
    <lineage>
        <taxon>Bacteria</taxon>
        <taxon>Pseudomonadati</taxon>
        <taxon>Pseudomonadota</taxon>
        <taxon>Alphaproteobacteria</taxon>
        <taxon>Rhodospirillales</taxon>
        <taxon>Azospirillaceae</taxon>
        <taxon>Nitrospirillum</taxon>
    </lineage>
</organism>
<name>A0A7X0B109_9PROT</name>
<dbReference type="Gene3D" id="2.40.160.10">
    <property type="entry name" value="Porin"/>
    <property type="match status" value="1"/>
</dbReference>
<proteinExistence type="predicted"/>
<protein>
    <submittedName>
        <fullName evidence="1">Putative porin</fullName>
    </submittedName>
</protein>